<keyword evidence="7" id="KW-1185">Reference proteome</keyword>
<dbReference type="OrthoDB" id="10002170at2759"/>
<keyword evidence="4" id="KW-0255">Endonuclease</keyword>
<dbReference type="GO" id="GO:0000213">
    <property type="term" value="F:tRNA-intron lyase activity"/>
    <property type="evidence" value="ECO:0007669"/>
    <property type="project" value="TreeGrafter"/>
</dbReference>
<keyword evidence="4" id="KW-0378">Hydrolase</keyword>
<feature type="domain" description="tRNA-splicing endonuclease subunit Sen15" evidence="3">
    <location>
        <begin position="185"/>
        <end position="215"/>
    </location>
</feature>
<dbReference type="Proteomes" id="UP000230605">
    <property type="component" value="Chromosome 1"/>
</dbReference>
<dbReference type="InterPro" id="IPR018593">
    <property type="entry name" value="tRNA-endonuc_su_Sen15"/>
</dbReference>
<comment type="similarity">
    <text evidence="1">Belongs to the SEN15 family.</text>
</comment>
<evidence type="ECO:0000259" key="3">
    <source>
        <dbReference type="Pfam" id="PF09631"/>
    </source>
</evidence>
<dbReference type="AlphaFoldDB" id="A0A2G5IC49"/>
<evidence type="ECO:0000313" key="7">
    <source>
        <dbReference type="Proteomes" id="UP001302367"/>
    </source>
</evidence>
<dbReference type="EMBL" id="LKMD01000100">
    <property type="protein sequence ID" value="PIB02282.1"/>
    <property type="molecule type" value="Genomic_DNA"/>
</dbReference>
<dbReference type="SUPFAM" id="SSF53032">
    <property type="entry name" value="tRNA-intron endonuclease catalytic domain-like"/>
    <property type="match status" value="1"/>
</dbReference>
<dbReference type="FunFam" id="3.40.1350.10:FF:000012">
    <property type="entry name" value="Probable tRNA-splicing endonuclease subunit sen-15"/>
    <property type="match status" value="1"/>
</dbReference>
<protein>
    <submittedName>
        <fullName evidence="4">Putative tRNA-splicing endonuclease subunit tsp-1</fullName>
    </submittedName>
</protein>
<dbReference type="Pfam" id="PF09631">
    <property type="entry name" value="Sen15"/>
    <property type="match status" value="2"/>
</dbReference>
<dbReference type="EMBL" id="CP134184">
    <property type="protein sequence ID" value="WPA97095.1"/>
    <property type="molecule type" value="Genomic_DNA"/>
</dbReference>
<dbReference type="GO" id="GO:0000214">
    <property type="term" value="C:tRNA-intron endonuclease complex"/>
    <property type="evidence" value="ECO:0007669"/>
    <property type="project" value="InterPro"/>
</dbReference>
<name>A0A2G5IC49_CERBT</name>
<organism evidence="4 6">
    <name type="scientific">Cercospora beticola</name>
    <name type="common">Sugarbeet leaf spot fungus</name>
    <dbReference type="NCBI Taxonomy" id="122368"/>
    <lineage>
        <taxon>Eukaryota</taxon>
        <taxon>Fungi</taxon>
        <taxon>Dikarya</taxon>
        <taxon>Ascomycota</taxon>
        <taxon>Pezizomycotina</taxon>
        <taxon>Dothideomycetes</taxon>
        <taxon>Dothideomycetidae</taxon>
        <taxon>Mycosphaerellales</taxon>
        <taxon>Mycosphaerellaceae</taxon>
        <taxon>Cercospora</taxon>
    </lineage>
</organism>
<dbReference type="InterPro" id="IPR011856">
    <property type="entry name" value="tRNA_endonuc-like_dom_sf"/>
</dbReference>
<dbReference type="GO" id="GO:0003676">
    <property type="term" value="F:nucleic acid binding"/>
    <property type="evidence" value="ECO:0007669"/>
    <property type="project" value="InterPro"/>
</dbReference>
<dbReference type="PANTHER" id="PTHR28518">
    <property type="entry name" value="TRNA-SPLICING ENDONUCLEASE SUBUNIT SEN15"/>
    <property type="match status" value="1"/>
</dbReference>
<dbReference type="Gene3D" id="3.40.1350.10">
    <property type="match status" value="1"/>
</dbReference>
<reference evidence="5 7" key="2">
    <citation type="submission" date="2023-09" db="EMBL/GenBank/DDBJ databases">
        <title>Complete-Gapless Cercospora beticola genome.</title>
        <authorList>
            <person name="Wyatt N.A."/>
            <person name="Spanner R.E."/>
            <person name="Bolton M.D."/>
        </authorList>
    </citation>
    <scope>NUCLEOTIDE SEQUENCE [LARGE SCALE GENOMIC DNA]</scope>
    <source>
        <strain evidence="5">Cb09-40</strain>
    </source>
</reference>
<dbReference type="GO" id="GO:0000379">
    <property type="term" value="P:tRNA-type intron splice site recognition and cleavage"/>
    <property type="evidence" value="ECO:0007669"/>
    <property type="project" value="InterPro"/>
</dbReference>
<sequence>MGAPTTSRTPLPPPSALQTLLARYPPPSGSSSDHHFLAIQIAHNLHYQHLWTQIQLHTHSPTTGAALPRPILSGLPPQRLYVHPDEQIELLQKQKDEGKSGMPKLSREREWVLPSHLREQWSLRRFGEIFDHIEAVPSTRTGAGGKSQSLFGELNGDETELVDELDGVDDAAGEGENVNKWRVNMPKRLLLSTVDDDSTVVYYIVHDGIVKPRQN</sequence>
<evidence type="ECO:0000313" key="6">
    <source>
        <dbReference type="Proteomes" id="UP000230605"/>
    </source>
</evidence>
<reference evidence="4 6" key="1">
    <citation type="submission" date="2015-10" db="EMBL/GenBank/DDBJ databases">
        <title>The cercosporin biosynthetic gene cluster was horizontally transferred to several fungal lineages and shown to be expanded in Cercospora beticola based on microsynteny with recipient genomes.</title>
        <authorList>
            <person name="De Jonge R."/>
            <person name="Ebert M.K."/>
            <person name="Suttle J.C."/>
            <person name="Jurick Ii W.M."/>
            <person name="Secor G.A."/>
            <person name="Thomma B.P."/>
            <person name="Van De Peer Y."/>
            <person name="Bolton M.D."/>
        </authorList>
    </citation>
    <scope>NUCLEOTIDE SEQUENCE [LARGE SCALE GENOMIC DNA]</scope>
    <source>
        <strain evidence="4 6">09-40</strain>
    </source>
</reference>
<gene>
    <name evidence="4" type="ORF">CB0940_01649</name>
    <name evidence="5" type="ORF">RHO25_001703</name>
</gene>
<proteinExistence type="inferred from homology"/>
<dbReference type="Proteomes" id="UP001302367">
    <property type="component" value="Chromosome 1"/>
</dbReference>
<feature type="domain" description="tRNA-splicing endonuclease subunit Sen15" evidence="3">
    <location>
        <begin position="40"/>
        <end position="137"/>
    </location>
</feature>
<accession>A0A2G5IC49</accession>
<evidence type="ECO:0000256" key="2">
    <source>
        <dbReference type="ARBA" id="ARBA00022694"/>
    </source>
</evidence>
<dbReference type="InterPro" id="IPR036167">
    <property type="entry name" value="tRNA_intron_Endo_cat-like_sf"/>
</dbReference>
<keyword evidence="2" id="KW-0819">tRNA processing</keyword>
<evidence type="ECO:0000256" key="1">
    <source>
        <dbReference type="ARBA" id="ARBA00006091"/>
    </source>
</evidence>
<keyword evidence="4" id="KW-0540">Nuclease</keyword>
<evidence type="ECO:0000313" key="4">
    <source>
        <dbReference type="EMBL" id="PIB02282.1"/>
    </source>
</evidence>
<evidence type="ECO:0000313" key="5">
    <source>
        <dbReference type="EMBL" id="WPA97095.1"/>
    </source>
</evidence>
<dbReference type="PANTHER" id="PTHR28518:SF1">
    <property type="entry name" value="TRNA-SPLICING ENDONUCLEASE SUBUNIT SEN15"/>
    <property type="match status" value="1"/>
</dbReference>
<dbReference type="InterPro" id="IPR042777">
    <property type="entry name" value="Sen15_fungi"/>
</dbReference>